<protein>
    <submittedName>
        <fullName evidence="1">Uncharacterized protein</fullName>
    </submittedName>
</protein>
<sequence>MKIELREDKQMGGRLEVHPWLLLHDVTMAGLQELRFPEEKPLLRGQDAAELENSDTFLLAVDTDWKVGLRSTSQGRGLPAGPACSRKRVTALLCGYLAASRTHPLFTAAFPAPTLRGDAPLLP</sequence>
<dbReference type="AlphaFoldDB" id="A0A452QZC9"/>
<keyword evidence="2" id="KW-1185">Reference proteome</keyword>
<name>A0A452QZC9_URSAM</name>
<dbReference type="Proteomes" id="UP000291022">
    <property type="component" value="Unassembled WGS sequence"/>
</dbReference>
<dbReference type="Ensembl" id="ENSUAMT00000012684.1">
    <property type="protein sequence ID" value="ENSUAMP00000011281.1"/>
    <property type="gene ID" value="ENSUAMG00000009233.1"/>
</dbReference>
<accession>A0A452QZC9</accession>
<reference evidence="1" key="2">
    <citation type="submission" date="2025-08" db="UniProtKB">
        <authorList>
            <consortium name="Ensembl"/>
        </authorList>
    </citation>
    <scope>IDENTIFICATION</scope>
</reference>
<evidence type="ECO:0000313" key="1">
    <source>
        <dbReference type="Ensembl" id="ENSUAMP00000011281.1"/>
    </source>
</evidence>
<reference evidence="2" key="1">
    <citation type="submission" date="2016-06" db="EMBL/GenBank/DDBJ databases">
        <title>De novo assembly and RNA-Seq shows season-dependent expression and editing in black bear kidneys.</title>
        <authorList>
            <person name="Korstanje R."/>
            <person name="Srivastava A."/>
            <person name="Sarsani V.K."/>
            <person name="Sheehan S.M."/>
            <person name="Seger R.L."/>
            <person name="Barter M.E."/>
            <person name="Lindqvist C."/>
            <person name="Brody L.C."/>
            <person name="Mullikin J.C."/>
        </authorList>
    </citation>
    <scope>NUCLEOTIDE SEQUENCE [LARGE SCALE GENOMIC DNA]</scope>
</reference>
<reference evidence="1" key="3">
    <citation type="submission" date="2025-09" db="UniProtKB">
        <authorList>
            <consortium name="Ensembl"/>
        </authorList>
    </citation>
    <scope>IDENTIFICATION</scope>
</reference>
<organism evidence="1 2">
    <name type="scientific">Ursus americanus</name>
    <name type="common">American black bear</name>
    <name type="synonym">Euarctos americanus</name>
    <dbReference type="NCBI Taxonomy" id="9643"/>
    <lineage>
        <taxon>Eukaryota</taxon>
        <taxon>Metazoa</taxon>
        <taxon>Chordata</taxon>
        <taxon>Craniata</taxon>
        <taxon>Vertebrata</taxon>
        <taxon>Euteleostomi</taxon>
        <taxon>Mammalia</taxon>
        <taxon>Eutheria</taxon>
        <taxon>Laurasiatheria</taxon>
        <taxon>Carnivora</taxon>
        <taxon>Caniformia</taxon>
        <taxon>Ursidae</taxon>
        <taxon>Ursus</taxon>
    </lineage>
</organism>
<dbReference type="GeneTree" id="ENSGT01030000238606"/>
<evidence type="ECO:0000313" key="2">
    <source>
        <dbReference type="Proteomes" id="UP000291022"/>
    </source>
</evidence>
<proteinExistence type="predicted"/>